<gene>
    <name evidence="3" type="ORF">IX39_19095</name>
</gene>
<evidence type="ECO:0000313" key="3">
    <source>
        <dbReference type="EMBL" id="KFE97862.1"/>
    </source>
</evidence>
<evidence type="ECO:0000259" key="2">
    <source>
        <dbReference type="Pfam" id="PF02517"/>
    </source>
</evidence>
<keyword evidence="1" id="KW-0812">Transmembrane</keyword>
<dbReference type="Pfam" id="PF02517">
    <property type="entry name" value="Rce1-like"/>
    <property type="match status" value="1"/>
</dbReference>
<keyword evidence="1" id="KW-1133">Transmembrane helix</keyword>
<feature type="transmembrane region" description="Helical" evidence="1">
    <location>
        <begin position="54"/>
        <end position="72"/>
    </location>
</feature>
<dbReference type="STRING" id="236814.IX39_19095"/>
<evidence type="ECO:0000256" key="1">
    <source>
        <dbReference type="SAM" id="Phobius"/>
    </source>
</evidence>
<accession>A0A085Z099</accession>
<dbReference type="GO" id="GO:0080120">
    <property type="term" value="P:CAAX-box protein maturation"/>
    <property type="evidence" value="ECO:0007669"/>
    <property type="project" value="UniProtKB-ARBA"/>
</dbReference>
<organism evidence="3 4">
    <name type="scientific">Chryseobacterium formosense</name>
    <dbReference type="NCBI Taxonomy" id="236814"/>
    <lineage>
        <taxon>Bacteria</taxon>
        <taxon>Pseudomonadati</taxon>
        <taxon>Bacteroidota</taxon>
        <taxon>Flavobacteriia</taxon>
        <taxon>Flavobacteriales</taxon>
        <taxon>Weeksellaceae</taxon>
        <taxon>Chryseobacterium group</taxon>
        <taxon>Chryseobacterium</taxon>
    </lineage>
</organism>
<protein>
    <recommendedName>
        <fullName evidence="2">CAAX prenyl protease 2/Lysostaphin resistance protein A-like domain-containing protein</fullName>
    </recommendedName>
</protein>
<feature type="domain" description="CAAX prenyl protease 2/Lysostaphin resistance protein A-like" evidence="2">
    <location>
        <begin position="53"/>
        <end position="184"/>
    </location>
</feature>
<evidence type="ECO:0000313" key="4">
    <source>
        <dbReference type="Proteomes" id="UP000028713"/>
    </source>
</evidence>
<comment type="caution">
    <text evidence="3">The sequence shown here is derived from an EMBL/GenBank/DDBJ whole genome shotgun (WGS) entry which is preliminary data.</text>
</comment>
<feature type="transmembrane region" description="Helical" evidence="1">
    <location>
        <begin position="173"/>
        <end position="193"/>
    </location>
</feature>
<feature type="transmembrane region" description="Helical" evidence="1">
    <location>
        <begin position="148"/>
        <end position="167"/>
    </location>
</feature>
<dbReference type="EMBL" id="JPRP01000004">
    <property type="protein sequence ID" value="KFE97862.1"/>
    <property type="molecule type" value="Genomic_DNA"/>
</dbReference>
<dbReference type="RefSeq" id="WP_034679264.1">
    <property type="nucleotide sequence ID" value="NZ_FPAP01000005.1"/>
</dbReference>
<dbReference type="eggNOG" id="ENOG5034CE5">
    <property type="taxonomic scope" value="Bacteria"/>
</dbReference>
<name>A0A085Z099_9FLAO</name>
<dbReference type="GO" id="GO:0004175">
    <property type="term" value="F:endopeptidase activity"/>
    <property type="evidence" value="ECO:0007669"/>
    <property type="project" value="UniProtKB-ARBA"/>
</dbReference>
<proteinExistence type="predicted"/>
<keyword evidence="4" id="KW-1185">Reference proteome</keyword>
<reference evidence="3 4" key="1">
    <citation type="submission" date="2014-07" db="EMBL/GenBank/DDBJ databases">
        <title>Genome of Chryseobacterium formosense LMG 24722.</title>
        <authorList>
            <person name="Pipes S.E."/>
            <person name="Stropko S.J."/>
            <person name="Newman J.D."/>
        </authorList>
    </citation>
    <scope>NUCLEOTIDE SEQUENCE [LARGE SCALE GENOMIC DNA]</scope>
    <source>
        <strain evidence="3 4">LMG 24722</strain>
    </source>
</reference>
<feature type="transmembrane region" description="Helical" evidence="1">
    <location>
        <begin position="124"/>
        <end position="141"/>
    </location>
</feature>
<dbReference type="Proteomes" id="UP000028713">
    <property type="component" value="Unassembled WGS sequence"/>
</dbReference>
<keyword evidence="1" id="KW-0472">Membrane</keyword>
<dbReference type="InterPro" id="IPR003675">
    <property type="entry name" value="Rce1/LyrA-like_dom"/>
</dbReference>
<feature type="transmembrane region" description="Helical" evidence="1">
    <location>
        <begin position="84"/>
        <end position="112"/>
    </location>
</feature>
<feature type="transmembrane region" description="Helical" evidence="1">
    <location>
        <begin position="16"/>
        <end position="34"/>
    </location>
</feature>
<dbReference type="AlphaFoldDB" id="A0A085Z099"/>
<sequence>MKILNEKEKIYKDNYLLKYGIFIFFGSLICNIIFSYFNESEFSSRVTRFNDFTLIHFVAAFTIAPVIEELIFRGIFTRKKIFMYVTYIGLLGYILLLQNYYLIPILAAFIILYELNKRKEVSGYIYFINALLFGFMHYEWNDLKIPDTWIGIVMTAGMGLILIWMVLNFGLIYSILLHAFNNFIAIAIIVIGYESSGMSLKEIETKDFTMKYQRVSFFVGSGNMQTDANQFLKAENMSMSVIHGSVCFDEKLGDLYFGKYNISIERKKSSIKKLDCTSLNQLLDIAELKQNK</sequence>